<name>W7UC30_9STRA</name>
<dbReference type="GO" id="GO:0006097">
    <property type="term" value="P:glyoxylate cycle"/>
    <property type="evidence" value="ECO:0007669"/>
    <property type="project" value="UniProtKB-KW"/>
</dbReference>
<keyword evidence="11" id="KW-1185">Reference proteome</keyword>
<dbReference type="InterPro" id="IPR001465">
    <property type="entry name" value="Malate_synthase_TIM"/>
</dbReference>
<proteinExistence type="predicted"/>
<dbReference type="PANTHER" id="PTHR42902:SF2">
    <property type="entry name" value="MALATE SYNTHASE"/>
    <property type="match status" value="1"/>
</dbReference>
<evidence type="ECO:0000313" key="10">
    <source>
        <dbReference type="EMBL" id="EWM30341.1"/>
    </source>
</evidence>
<dbReference type="GO" id="GO:0005737">
    <property type="term" value="C:cytoplasm"/>
    <property type="evidence" value="ECO:0007669"/>
    <property type="project" value="TreeGrafter"/>
</dbReference>
<feature type="domain" description="Malate synthase N-terminal" evidence="8">
    <location>
        <begin position="58"/>
        <end position="109"/>
    </location>
</feature>
<dbReference type="InterPro" id="IPR006252">
    <property type="entry name" value="Malate_synthA"/>
</dbReference>
<evidence type="ECO:0000259" key="9">
    <source>
        <dbReference type="Pfam" id="PF20659"/>
    </source>
</evidence>
<dbReference type="Pfam" id="PF01274">
    <property type="entry name" value="MS_TIM-barrel"/>
    <property type="match status" value="1"/>
</dbReference>
<keyword evidence="3" id="KW-0816">Tricarboxylic acid cycle</keyword>
<gene>
    <name evidence="10" type="ORF">Naga_100003g156</name>
</gene>
<dbReference type="InterPro" id="IPR046363">
    <property type="entry name" value="MS_N_TIM-barrel_dom"/>
</dbReference>
<dbReference type="InterPro" id="IPR044856">
    <property type="entry name" value="Malate_synth_C_sf"/>
</dbReference>
<dbReference type="SUPFAM" id="SSF51645">
    <property type="entry name" value="Malate synthase G"/>
    <property type="match status" value="1"/>
</dbReference>
<organism evidence="10 11">
    <name type="scientific">Nannochloropsis gaditana</name>
    <dbReference type="NCBI Taxonomy" id="72520"/>
    <lineage>
        <taxon>Eukaryota</taxon>
        <taxon>Sar</taxon>
        <taxon>Stramenopiles</taxon>
        <taxon>Ochrophyta</taxon>
        <taxon>Eustigmatophyceae</taxon>
        <taxon>Eustigmatales</taxon>
        <taxon>Monodopsidaceae</taxon>
        <taxon>Nannochloropsis</taxon>
    </lineage>
</organism>
<dbReference type="EMBL" id="AZIL01000038">
    <property type="protein sequence ID" value="EWM30341.1"/>
    <property type="molecule type" value="Genomic_DNA"/>
</dbReference>
<keyword evidence="4" id="KW-0808">Transferase</keyword>
<evidence type="ECO:0000256" key="2">
    <source>
        <dbReference type="ARBA" id="ARBA00022435"/>
    </source>
</evidence>
<dbReference type="OrthoDB" id="4078635at2759"/>
<dbReference type="FunFam" id="3.20.20.360:FF:000001">
    <property type="entry name" value="Malate synthase"/>
    <property type="match status" value="1"/>
</dbReference>
<keyword evidence="2" id="KW-0329">Glyoxylate bypass</keyword>
<accession>W7UC30</accession>
<feature type="domain" description="Malate synthase TIM barrel" evidence="7">
    <location>
        <begin position="204"/>
        <end position="450"/>
    </location>
</feature>
<dbReference type="EC" id="2.3.3.9" evidence="1"/>
<comment type="catalytic activity">
    <reaction evidence="5">
        <text>glyoxylate + acetyl-CoA + H2O = (S)-malate + CoA + H(+)</text>
        <dbReference type="Rhea" id="RHEA:18181"/>
        <dbReference type="ChEBI" id="CHEBI:15377"/>
        <dbReference type="ChEBI" id="CHEBI:15378"/>
        <dbReference type="ChEBI" id="CHEBI:15589"/>
        <dbReference type="ChEBI" id="CHEBI:36655"/>
        <dbReference type="ChEBI" id="CHEBI:57287"/>
        <dbReference type="ChEBI" id="CHEBI:57288"/>
        <dbReference type="EC" id="2.3.3.9"/>
    </reaction>
</comment>
<dbReference type="Gene3D" id="1.20.1220.12">
    <property type="entry name" value="Malate synthase, domain III"/>
    <property type="match status" value="1"/>
</dbReference>
<reference evidence="10 11" key="1">
    <citation type="journal article" date="2014" name="Mol. Plant">
        <title>Chromosome Scale Genome Assembly and Transcriptome Profiling of Nannochloropsis gaditana in Nitrogen Depletion.</title>
        <authorList>
            <person name="Corteggiani Carpinelli E."/>
            <person name="Telatin A."/>
            <person name="Vitulo N."/>
            <person name="Forcato C."/>
            <person name="D'Angelo M."/>
            <person name="Schiavon R."/>
            <person name="Vezzi A."/>
            <person name="Giacometti G.M."/>
            <person name="Morosinotto T."/>
            <person name="Valle G."/>
        </authorList>
    </citation>
    <scope>NUCLEOTIDE SEQUENCE [LARGE SCALE GENOMIC DNA]</scope>
    <source>
        <strain evidence="10 11">B-31</strain>
    </source>
</reference>
<dbReference type="InterPro" id="IPR048355">
    <property type="entry name" value="MS_C"/>
</dbReference>
<dbReference type="AlphaFoldDB" id="W7UC30"/>
<dbReference type="Gene3D" id="3.20.20.360">
    <property type="entry name" value="Malate synthase, domain 3"/>
    <property type="match status" value="1"/>
</dbReference>
<evidence type="ECO:0000313" key="11">
    <source>
        <dbReference type="Proteomes" id="UP000019335"/>
    </source>
</evidence>
<dbReference type="PANTHER" id="PTHR42902">
    <property type="entry name" value="MALATE SYNTHASE"/>
    <property type="match status" value="1"/>
</dbReference>
<dbReference type="GO" id="GO:0006099">
    <property type="term" value="P:tricarboxylic acid cycle"/>
    <property type="evidence" value="ECO:0007669"/>
    <property type="project" value="UniProtKB-KW"/>
</dbReference>
<feature type="active site" description="Proton acceptor" evidence="6">
    <location>
        <position position="207"/>
    </location>
</feature>
<dbReference type="Pfam" id="PF20656">
    <property type="entry name" value="MS_N"/>
    <property type="match status" value="1"/>
</dbReference>
<comment type="caution">
    <text evidence="10">The sequence shown here is derived from an EMBL/GenBank/DDBJ whole genome shotgun (WGS) entry which is preliminary data.</text>
</comment>
<evidence type="ECO:0000256" key="5">
    <source>
        <dbReference type="ARBA" id="ARBA00047918"/>
    </source>
</evidence>
<protein>
    <recommendedName>
        <fullName evidence="1">malate synthase</fullName>
        <ecNumber evidence="1">2.3.3.9</ecNumber>
    </recommendedName>
</protein>
<dbReference type="InterPro" id="IPR048356">
    <property type="entry name" value="MS_N"/>
</dbReference>
<dbReference type="GO" id="GO:0004474">
    <property type="term" value="F:malate synthase activity"/>
    <property type="evidence" value="ECO:0007669"/>
    <property type="project" value="UniProtKB-EC"/>
</dbReference>
<evidence type="ECO:0000259" key="7">
    <source>
        <dbReference type="Pfam" id="PF01274"/>
    </source>
</evidence>
<feature type="domain" description="Malate synthase C-terminal" evidence="9">
    <location>
        <begin position="456"/>
        <end position="577"/>
    </location>
</feature>
<evidence type="ECO:0000256" key="6">
    <source>
        <dbReference type="PIRSR" id="PIRSR601465-50"/>
    </source>
</evidence>
<evidence type="ECO:0000256" key="3">
    <source>
        <dbReference type="ARBA" id="ARBA00022532"/>
    </source>
</evidence>
<evidence type="ECO:0000256" key="4">
    <source>
        <dbReference type="ARBA" id="ARBA00022679"/>
    </source>
</evidence>
<dbReference type="Proteomes" id="UP000019335">
    <property type="component" value="Chromosome 1"/>
</dbReference>
<evidence type="ECO:0000259" key="8">
    <source>
        <dbReference type="Pfam" id="PF20656"/>
    </source>
</evidence>
<sequence length="592" mass="66349">MFLSGSMAQRIQVISRHLQQKKAFEEKNGATRRLTSFEAGPHIIEYDADVDGLHSSIVDEVLTEGALSFLAELVQHFNKDVLELYRRRAEVQTKIETGTYEFGFSPETAQIRKGIWQVEPVPSVLLDRRVDVGDVAPDDARALVSALNSGAQGVQCDFDDGFCPTWRNVLLGIRNVMDASQGVLCYPDSVRAHSVAIVSNAAVMMLRPRAWCMTEMHFYVNGRAIPGPLLDYGLLIYHCGAELEMRGKGPFFYCSKVENYLEARLWNSIFTWSEVKLGLKKNSVKACVLIENITASFQMDEILYELRNHSAGLNCGIWDYSASFIARFAQRSDMIFPDRTKYVTMECGFMRNYMRLLVDTCHKRGAIATTGMAGLVLDPKWDKATRQAKLQEVRLAKHFEAEKGGSDGALIYDLNLKGLVAEVFGGGLGRLNQLNRPLSSASIGPADLLEVPPGGITLEGVRFNTEIVVRFIDSWLRGRGSFVYRNSAEDSATAEISRSQIWQWVRHGLYTEGKDAITLSLVMEFACETADELAQEGREAQIPPALVDDRVASALSLYRMLVSVPVFPRFITTFLYEQALFHEFARRRSPIM</sequence>
<dbReference type="Pfam" id="PF20659">
    <property type="entry name" value="MS_C"/>
    <property type="match status" value="1"/>
</dbReference>
<evidence type="ECO:0000256" key="1">
    <source>
        <dbReference type="ARBA" id="ARBA00012636"/>
    </source>
</evidence>
<dbReference type="InterPro" id="IPR011076">
    <property type="entry name" value="Malate_synth_sf"/>
</dbReference>
<feature type="active site" description="Proton donor" evidence="6">
    <location>
        <position position="490"/>
    </location>
</feature>
<dbReference type="FunFam" id="1.20.1220.12:FF:000001">
    <property type="entry name" value="Malate synthase"/>
    <property type="match status" value="1"/>
</dbReference>